<evidence type="ECO:0000313" key="1">
    <source>
        <dbReference type="EMBL" id="KAF2093041.1"/>
    </source>
</evidence>
<organism evidence="1 2">
    <name type="scientific">Rhizodiscina lignyota</name>
    <dbReference type="NCBI Taxonomy" id="1504668"/>
    <lineage>
        <taxon>Eukaryota</taxon>
        <taxon>Fungi</taxon>
        <taxon>Dikarya</taxon>
        <taxon>Ascomycota</taxon>
        <taxon>Pezizomycotina</taxon>
        <taxon>Dothideomycetes</taxon>
        <taxon>Pleosporomycetidae</taxon>
        <taxon>Aulographales</taxon>
        <taxon>Rhizodiscinaceae</taxon>
        <taxon>Rhizodiscina</taxon>
    </lineage>
</organism>
<proteinExistence type="predicted"/>
<dbReference type="EMBL" id="ML978140">
    <property type="protein sequence ID" value="KAF2093041.1"/>
    <property type="molecule type" value="Genomic_DNA"/>
</dbReference>
<protein>
    <submittedName>
        <fullName evidence="1">Uncharacterized protein</fullName>
    </submittedName>
</protein>
<dbReference type="AlphaFoldDB" id="A0A9P4LZY0"/>
<name>A0A9P4LZY0_9PEZI</name>
<gene>
    <name evidence="1" type="ORF">NA57DRAFT_61896</name>
</gene>
<evidence type="ECO:0000313" key="2">
    <source>
        <dbReference type="Proteomes" id="UP000799772"/>
    </source>
</evidence>
<dbReference type="Proteomes" id="UP000799772">
    <property type="component" value="Unassembled WGS sequence"/>
</dbReference>
<sequence length="249" mass="29212">MEHDMDVNMDVKKLEKVKFLDLAEFPEFSPTKSARAPRVVVSDGLEEDYKEWKKESRDQTITIEQFKSIREASSSKFPRRKYVRTIDFRVIPRIVDVASFDRFKIDLTDLTPADALVTALYNFDPRELRRLMNNWELKGGRTHRPESQDGFKMLFEPQDDGEWRVTECLMLRTDTRQGISERKEISLYHGGTMVSGSGKEELSVEDARARLREWSFPAGYVIIKQPWKCEEWDVLNVVEARSREIKRQA</sequence>
<keyword evidence="2" id="KW-1185">Reference proteome</keyword>
<comment type="caution">
    <text evidence="1">The sequence shown here is derived from an EMBL/GenBank/DDBJ whole genome shotgun (WGS) entry which is preliminary data.</text>
</comment>
<reference evidence="1" key="1">
    <citation type="journal article" date="2020" name="Stud. Mycol.">
        <title>101 Dothideomycetes genomes: a test case for predicting lifestyles and emergence of pathogens.</title>
        <authorList>
            <person name="Haridas S."/>
            <person name="Albert R."/>
            <person name="Binder M."/>
            <person name="Bloem J."/>
            <person name="Labutti K."/>
            <person name="Salamov A."/>
            <person name="Andreopoulos B."/>
            <person name="Baker S."/>
            <person name="Barry K."/>
            <person name="Bills G."/>
            <person name="Bluhm B."/>
            <person name="Cannon C."/>
            <person name="Castanera R."/>
            <person name="Culley D."/>
            <person name="Daum C."/>
            <person name="Ezra D."/>
            <person name="Gonzalez J."/>
            <person name="Henrissat B."/>
            <person name="Kuo A."/>
            <person name="Liang C."/>
            <person name="Lipzen A."/>
            <person name="Lutzoni F."/>
            <person name="Magnuson J."/>
            <person name="Mondo S."/>
            <person name="Nolan M."/>
            <person name="Ohm R."/>
            <person name="Pangilinan J."/>
            <person name="Park H.-J."/>
            <person name="Ramirez L."/>
            <person name="Alfaro M."/>
            <person name="Sun H."/>
            <person name="Tritt A."/>
            <person name="Yoshinaga Y."/>
            <person name="Zwiers L.-H."/>
            <person name="Turgeon B."/>
            <person name="Goodwin S."/>
            <person name="Spatafora J."/>
            <person name="Crous P."/>
            <person name="Grigoriev I."/>
        </authorList>
    </citation>
    <scope>NUCLEOTIDE SEQUENCE</scope>
    <source>
        <strain evidence="1">CBS 133067</strain>
    </source>
</reference>
<accession>A0A9P4LZY0</accession>